<dbReference type="GO" id="GO:0030170">
    <property type="term" value="F:pyridoxal phosphate binding"/>
    <property type="evidence" value="ECO:0007669"/>
    <property type="project" value="InterPro"/>
</dbReference>
<dbReference type="Gene3D" id="3.40.640.10">
    <property type="entry name" value="Type I PLP-dependent aspartate aminotransferase-like (Major domain)"/>
    <property type="match status" value="1"/>
</dbReference>
<keyword evidence="4 7" id="KW-0238">DNA-binding</keyword>
<dbReference type="CDD" id="cd07377">
    <property type="entry name" value="WHTH_GntR"/>
    <property type="match status" value="1"/>
</dbReference>
<evidence type="ECO:0000256" key="4">
    <source>
        <dbReference type="ARBA" id="ARBA00023125"/>
    </source>
</evidence>
<accession>A0A841G7S8</accession>
<evidence type="ECO:0000259" key="6">
    <source>
        <dbReference type="PROSITE" id="PS50949"/>
    </source>
</evidence>
<dbReference type="SUPFAM" id="SSF46785">
    <property type="entry name" value="Winged helix' DNA-binding domain"/>
    <property type="match status" value="1"/>
</dbReference>
<dbReference type="PANTHER" id="PTHR46577:SF1">
    <property type="entry name" value="HTH-TYPE TRANSCRIPTIONAL REGULATORY PROTEIN GABR"/>
    <property type="match status" value="1"/>
</dbReference>
<dbReference type="RefSeq" id="WP_188025941.1">
    <property type="nucleotide sequence ID" value="NZ_JACHGR010000003.1"/>
</dbReference>
<keyword evidence="8" id="KW-1185">Reference proteome</keyword>
<gene>
    <name evidence="7" type="ORF">HNR75_001046</name>
</gene>
<dbReference type="SMART" id="SM00345">
    <property type="entry name" value="HTH_GNTR"/>
    <property type="match status" value="1"/>
</dbReference>
<dbReference type="InterPro" id="IPR051446">
    <property type="entry name" value="HTH_trans_reg/aminotransferase"/>
</dbReference>
<comment type="caution">
    <text evidence="7">The sequence shown here is derived from an EMBL/GenBank/DDBJ whole genome shotgun (WGS) entry which is preliminary data.</text>
</comment>
<dbReference type="Gene3D" id="1.10.10.10">
    <property type="entry name" value="Winged helix-like DNA-binding domain superfamily/Winged helix DNA-binding domain"/>
    <property type="match status" value="1"/>
</dbReference>
<dbReference type="Gene3D" id="3.90.1150.10">
    <property type="entry name" value="Aspartate Aminotransferase, domain 1"/>
    <property type="match status" value="1"/>
</dbReference>
<dbReference type="InterPro" id="IPR015424">
    <property type="entry name" value="PyrdxlP-dep_Trfase"/>
</dbReference>
<keyword evidence="5" id="KW-0804">Transcription</keyword>
<keyword evidence="3" id="KW-0805">Transcription regulation</keyword>
<dbReference type="PANTHER" id="PTHR46577">
    <property type="entry name" value="HTH-TYPE TRANSCRIPTIONAL REGULATORY PROTEIN GABR"/>
    <property type="match status" value="1"/>
</dbReference>
<evidence type="ECO:0000256" key="2">
    <source>
        <dbReference type="ARBA" id="ARBA00022898"/>
    </source>
</evidence>
<dbReference type="InterPro" id="IPR036388">
    <property type="entry name" value="WH-like_DNA-bd_sf"/>
</dbReference>
<evidence type="ECO:0000256" key="1">
    <source>
        <dbReference type="ARBA" id="ARBA00005384"/>
    </source>
</evidence>
<dbReference type="Proteomes" id="UP000585721">
    <property type="component" value="Unassembled WGS sequence"/>
</dbReference>
<sequence length="451" mass="49962">MSAPKYLAIVKKIEALIRSGQFTEGSQLPTHRELAQQLGTTPITVAKAYKTLAERKLIESFVGRGSFVCNHSQLSDVIRAESSETEKNLSILQPCLSQHSERLNQAFSQILNRGNEALYGYVEHTGLARHRLMGAMWARHYGLEVTDHHDVVLASGAQHALSALIQCYTQPGDTIAVEALTYPGILSMANMLGRKVVAIAMDADGMLPQALDDLCQSSDIAMVMIVPSHQNPTAATMPAERRQQIAAVINRHRIWLVEDDIYGFLNPQPIAAITNFAPQYSFHITSLSKAISPGMRCAFIKTPATESERLAAFIRATIWLPSPVPFAAAAILIHSGEAFRIAKEQRQIALRRQQLAREQLAEFTLYSQPDSYHLWLELPAYWQADAFTLAAKNRGILVSSASYFKADPQAVTPNAIRLSLMAIENEAALVSTLKQLAELLKRDTRFDYVHC</sequence>
<dbReference type="Pfam" id="PF00392">
    <property type="entry name" value="GntR"/>
    <property type="match status" value="1"/>
</dbReference>
<dbReference type="InterPro" id="IPR015422">
    <property type="entry name" value="PyrdxlP-dep_Trfase_small"/>
</dbReference>
<feature type="domain" description="HTH gntR-type" evidence="6">
    <location>
        <begin position="3"/>
        <end position="71"/>
    </location>
</feature>
<dbReference type="EMBL" id="JACHGR010000003">
    <property type="protein sequence ID" value="MBB6055164.1"/>
    <property type="molecule type" value="Genomic_DNA"/>
</dbReference>
<proteinExistence type="inferred from homology"/>
<dbReference type="SUPFAM" id="SSF53383">
    <property type="entry name" value="PLP-dependent transferases"/>
    <property type="match status" value="1"/>
</dbReference>
<comment type="similarity">
    <text evidence="1">In the C-terminal section; belongs to the class-I pyridoxal-phosphate-dependent aminotransferase family.</text>
</comment>
<keyword evidence="2" id="KW-0663">Pyridoxal phosphate</keyword>
<reference evidence="7 8" key="1">
    <citation type="submission" date="2020-08" db="EMBL/GenBank/DDBJ databases">
        <title>Genomic Encyclopedia of Type Strains, Phase IV (KMG-IV): sequencing the most valuable type-strain genomes for metagenomic binning, comparative biology and taxonomic classification.</title>
        <authorList>
            <person name="Goeker M."/>
        </authorList>
    </citation>
    <scope>NUCLEOTIDE SEQUENCE [LARGE SCALE GENOMIC DNA]</scope>
    <source>
        <strain evidence="7 8">DSM 22975</strain>
    </source>
</reference>
<organism evidence="7 8">
    <name type="scientific">Tolumonas osonensis</name>
    <dbReference type="NCBI Taxonomy" id="675874"/>
    <lineage>
        <taxon>Bacteria</taxon>
        <taxon>Pseudomonadati</taxon>
        <taxon>Pseudomonadota</taxon>
        <taxon>Gammaproteobacteria</taxon>
        <taxon>Aeromonadales</taxon>
        <taxon>Aeromonadaceae</taxon>
        <taxon>Tolumonas</taxon>
    </lineage>
</organism>
<dbReference type="AlphaFoldDB" id="A0A841G7S8"/>
<evidence type="ECO:0000313" key="8">
    <source>
        <dbReference type="Proteomes" id="UP000585721"/>
    </source>
</evidence>
<dbReference type="Pfam" id="PF00155">
    <property type="entry name" value="Aminotran_1_2"/>
    <property type="match status" value="1"/>
</dbReference>
<evidence type="ECO:0000256" key="3">
    <source>
        <dbReference type="ARBA" id="ARBA00023015"/>
    </source>
</evidence>
<dbReference type="InterPro" id="IPR004839">
    <property type="entry name" value="Aminotransferase_I/II_large"/>
</dbReference>
<dbReference type="GO" id="GO:0003677">
    <property type="term" value="F:DNA binding"/>
    <property type="evidence" value="ECO:0007669"/>
    <property type="project" value="UniProtKB-KW"/>
</dbReference>
<dbReference type="PROSITE" id="PS50949">
    <property type="entry name" value="HTH_GNTR"/>
    <property type="match status" value="1"/>
</dbReference>
<evidence type="ECO:0000256" key="5">
    <source>
        <dbReference type="ARBA" id="ARBA00023163"/>
    </source>
</evidence>
<dbReference type="InterPro" id="IPR000524">
    <property type="entry name" value="Tscrpt_reg_HTH_GntR"/>
</dbReference>
<name>A0A841G7S8_9GAMM</name>
<dbReference type="GO" id="GO:0003700">
    <property type="term" value="F:DNA-binding transcription factor activity"/>
    <property type="evidence" value="ECO:0007669"/>
    <property type="project" value="InterPro"/>
</dbReference>
<dbReference type="InterPro" id="IPR015421">
    <property type="entry name" value="PyrdxlP-dep_Trfase_major"/>
</dbReference>
<dbReference type="CDD" id="cd00609">
    <property type="entry name" value="AAT_like"/>
    <property type="match status" value="1"/>
</dbReference>
<dbReference type="InterPro" id="IPR036390">
    <property type="entry name" value="WH_DNA-bd_sf"/>
</dbReference>
<evidence type="ECO:0000313" key="7">
    <source>
        <dbReference type="EMBL" id="MBB6055164.1"/>
    </source>
</evidence>
<protein>
    <submittedName>
        <fullName evidence="7">DNA-binding transcriptional MocR family regulator</fullName>
    </submittedName>
</protein>